<proteinExistence type="inferred from homology"/>
<dbReference type="InterPro" id="IPR006093">
    <property type="entry name" value="Oxy_OxRdtase_FAD_BS"/>
</dbReference>
<gene>
    <name evidence="7" type="ORF">ACFO0B_15260</name>
</gene>
<comment type="similarity">
    <text evidence="2">Belongs to the oxygen-dependent FAD-linked oxidoreductase family.</text>
</comment>
<dbReference type="Pfam" id="PF01565">
    <property type="entry name" value="FAD_binding_4"/>
    <property type="match status" value="1"/>
</dbReference>
<comment type="cofactor">
    <cofactor evidence="1">
        <name>FAD</name>
        <dbReference type="ChEBI" id="CHEBI:57692"/>
    </cofactor>
</comment>
<dbReference type="PANTHER" id="PTHR42973">
    <property type="entry name" value="BINDING OXIDOREDUCTASE, PUTATIVE (AFU_ORTHOLOGUE AFUA_1G17690)-RELATED"/>
    <property type="match status" value="1"/>
</dbReference>
<evidence type="ECO:0000256" key="4">
    <source>
        <dbReference type="ARBA" id="ARBA00022827"/>
    </source>
</evidence>
<dbReference type="InterPro" id="IPR016167">
    <property type="entry name" value="FAD-bd_PCMH_sub1"/>
</dbReference>
<dbReference type="InterPro" id="IPR036318">
    <property type="entry name" value="FAD-bd_PCMH-like_sf"/>
</dbReference>
<keyword evidence="8" id="KW-1185">Reference proteome</keyword>
<keyword evidence="3" id="KW-0285">Flavoprotein</keyword>
<dbReference type="PROSITE" id="PS00862">
    <property type="entry name" value="OX2_COVAL_FAD"/>
    <property type="match status" value="1"/>
</dbReference>
<evidence type="ECO:0000313" key="7">
    <source>
        <dbReference type="EMBL" id="MFC3963349.1"/>
    </source>
</evidence>
<dbReference type="Gene3D" id="3.30.465.10">
    <property type="match status" value="1"/>
</dbReference>
<reference evidence="8" key="1">
    <citation type="journal article" date="2019" name="Int. J. Syst. Evol. Microbiol.">
        <title>The Global Catalogue of Microorganisms (GCM) 10K type strain sequencing project: providing services to taxonomists for standard genome sequencing and annotation.</title>
        <authorList>
            <consortium name="The Broad Institute Genomics Platform"/>
            <consortium name="The Broad Institute Genome Sequencing Center for Infectious Disease"/>
            <person name="Wu L."/>
            <person name="Ma J."/>
        </authorList>
    </citation>
    <scope>NUCLEOTIDE SEQUENCE [LARGE SCALE GENOMIC DNA]</scope>
    <source>
        <strain evidence="8">CGMCC 4.7330</strain>
    </source>
</reference>
<dbReference type="PROSITE" id="PS51387">
    <property type="entry name" value="FAD_PCMH"/>
    <property type="match status" value="1"/>
</dbReference>
<accession>A0ABV8DUI4</accession>
<dbReference type="EMBL" id="JBHSAX010000014">
    <property type="protein sequence ID" value="MFC3963349.1"/>
    <property type="molecule type" value="Genomic_DNA"/>
</dbReference>
<dbReference type="SUPFAM" id="SSF56176">
    <property type="entry name" value="FAD-binding/transporter-associated domain-like"/>
    <property type="match status" value="1"/>
</dbReference>
<dbReference type="PANTHER" id="PTHR42973:SF39">
    <property type="entry name" value="FAD-BINDING PCMH-TYPE DOMAIN-CONTAINING PROTEIN"/>
    <property type="match status" value="1"/>
</dbReference>
<keyword evidence="4" id="KW-0274">FAD</keyword>
<dbReference type="InterPro" id="IPR006094">
    <property type="entry name" value="Oxid_FAD_bind_N"/>
</dbReference>
<evidence type="ECO:0000256" key="2">
    <source>
        <dbReference type="ARBA" id="ARBA00005466"/>
    </source>
</evidence>
<evidence type="ECO:0000259" key="6">
    <source>
        <dbReference type="PROSITE" id="PS51387"/>
    </source>
</evidence>
<dbReference type="InterPro" id="IPR016166">
    <property type="entry name" value="FAD-bd_PCMH"/>
</dbReference>
<dbReference type="Gene3D" id="3.40.462.20">
    <property type="match status" value="1"/>
</dbReference>
<dbReference type="Gene3D" id="3.30.43.10">
    <property type="entry name" value="Uridine Diphospho-n-acetylenolpyruvylglucosamine Reductase, domain 2"/>
    <property type="match status" value="1"/>
</dbReference>
<protein>
    <submittedName>
        <fullName evidence="7">FAD-binding oxidoreductase</fullName>
    </submittedName>
</protein>
<evidence type="ECO:0000256" key="1">
    <source>
        <dbReference type="ARBA" id="ARBA00001974"/>
    </source>
</evidence>
<evidence type="ECO:0000313" key="8">
    <source>
        <dbReference type="Proteomes" id="UP001595696"/>
    </source>
</evidence>
<evidence type="ECO:0000256" key="3">
    <source>
        <dbReference type="ARBA" id="ARBA00022630"/>
    </source>
</evidence>
<dbReference type="Proteomes" id="UP001595696">
    <property type="component" value="Unassembled WGS sequence"/>
</dbReference>
<name>A0ABV8DUI4_9NOCA</name>
<comment type="caution">
    <text evidence="7">The sequence shown here is derived from an EMBL/GenBank/DDBJ whole genome shotgun (WGS) entry which is preliminary data.</text>
</comment>
<dbReference type="InterPro" id="IPR016169">
    <property type="entry name" value="FAD-bd_PCMH_sub2"/>
</dbReference>
<dbReference type="InterPro" id="IPR050416">
    <property type="entry name" value="FAD-linked_Oxidoreductase"/>
</dbReference>
<keyword evidence="5" id="KW-0560">Oxidoreductase</keyword>
<organism evidence="7 8">
    <name type="scientific">Nocardia jiangsuensis</name>
    <dbReference type="NCBI Taxonomy" id="1691563"/>
    <lineage>
        <taxon>Bacteria</taxon>
        <taxon>Bacillati</taxon>
        <taxon>Actinomycetota</taxon>
        <taxon>Actinomycetes</taxon>
        <taxon>Mycobacteriales</taxon>
        <taxon>Nocardiaceae</taxon>
        <taxon>Nocardia</taxon>
    </lineage>
</organism>
<dbReference type="RefSeq" id="WP_378613091.1">
    <property type="nucleotide sequence ID" value="NZ_JBHSAX010000014.1"/>
</dbReference>
<evidence type="ECO:0000256" key="5">
    <source>
        <dbReference type="ARBA" id="ARBA00023002"/>
    </source>
</evidence>
<feature type="domain" description="FAD-binding PCMH-type" evidence="6">
    <location>
        <begin position="35"/>
        <end position="207"/>
    </location>
</feature>
<sequence>MTGTLPLDSLRGNGELHLPGEPGYDAARTPWNLAVDLRPAAVALPRSLDEVIGLVRAAAAAGLRVAPQSTGHGANPLGERPLDDVLLLRLTGFTGVTIDPEARVARVLGGTQWLPVIEAAAAHGLTALHGSAPDVGVIGYLLGGGLSFYARKHGVAANAVRALEVVLPDGTLVRATATEHPDLFWALRGGGGNFGVVVAAEFDLLPYADVFAGMLLWDRARAAEVVAAYAEWSRTAPESATTALRIMSFPPLPELPPFLAGRDLVIVDGAILADDDTAAAVLAPLRALAPEIDTFARIPAAQLLFTHLDPPAPTPVVGDHSVLGPLDAAAVAALLDRVGDGVDHGLIFAELRHLGGALGRPAVDGGALAHVPGEFALLTMAVAPTPQAAVAGRAAAFGVVRAMSAWSRPNLVPTFAENRVESGRFYDGEDWARLCRVRDAVAPGAAFVANHALG</sequence>